<dbReference type="GO" id="GO:0008474">
    <property type="term" value="F:palmitoyl-(protein) hydrolase activity"/>
    <property type="evidence" value="ECO:0007669"/>
    <property type="project" value="TreeGrafter"/>
</dbReference>
<dbReference type="PANTHER" id="PTHR12277">
    <property type="entry name" value="ALPHA/BETA HYDROLASE DOMAIN-CONTAINING PROTEIN"/>
    <property type="match status" value="1"/>
</dbReference>
<dbReference type="Pfam" id="PF12146">
    <property type="entry name" value="Hydrolase_4"/>
    <property type="match status" value="1"/>
</dbReference>
<gene>
    <name evidence="3" type="ORF">NEZAVI_LOCUS1388</name>
</gene>
<keyword evidence="1" id="KW-0472">Membrane</keyword>
<name>A0A9P0H0C9_NEZVI</name>
<dbReference type="Gene3D" id="3.40.50.1820">
    <property type="entry name" value="alpha/beta hydrolase"/>
    <property type="match status" value="1"/>
</dbReference>
<dbReference type="EMBL" id="OV725077">
    <property type="protein sequence ID" value="CAH1390136.1"/>
    <property type="molecule type" value="Genomic_DNA"/>
</dbReference>
<accession>A0A9P0H0C9</accession>
<dbReference type="GO" id="GO:0016020">
    <property type="term" value="C:membrane"/>
    <property type="evidence" value="ECO:0007669"/>
    <property type="project" value="TreeGrafter"/>
</dbReference>
<dbReference type="AlphaFoldDB" id="A0A9P0H0C9"/>
<dbReference type="PANTHER" id="PTHR12277:SF81">
    <property type="entry name" value="PROTEIN ABHD13"/>
    <property type="match status" value="1"/>
</dbReference>
<dbReference type="InterPro" id="IPR029058">
    <property type="entry name" value="AB_hydrolase_fold"/>
</dbReference>
<dbReference type="OrthoDB" id="10249433at2759"/>
<sequence>MTIKIESLKLFPWFMIVLTKCWRLLCFIATLFLVVYWLFGGILATAIFIFTTGSFFYFSQDYLLFHPNDNYQSRTFVQTPSAFDLPFQNVFIKSIDGTLIHLYLIRQPDNITSLAPTIVFFHGNAGNMGHRLHNAAGLYRNLGCNLLMVEYRGYGLSKGFPSEKGIYMDAMAAMDFLAGRTDINQDKIIIFGRSLGGAVAIDLASRPEYSCRIWCMILENTFTSIPDIAAALFKKSWFLFLPLLLYKNKVLFSRKQTGILVDTVSSFH</sequence>
<evidence type="ECO:0000313" key="4">
    <source>
        <dbReference type="Proteomes" id="UP001152798"/>
    </source>
</evidence>
<dbReference type="Proteomes" id="UP001152798">
    <property type="component" value="Chromosome 1"/>
</dbReference>
<keyword evidence="1" id="KW-0812">Transmembrane</keyword>
<dbReference type="SUPFAM" id="SSF53474">
    <property type="entry name" value="alpha/beta-Hydrolases"/>
    <property type="match status" value="1"/>
</dbReference>
<evidence type="ECO:0000313" key="3">
    <source>
        <dbReference type="EMBL" id="CAH1390136.1"/>
    </source>
</evidence>
<dbReference type="InterPro" id="IPR022742">
    <property type="entry name" value="Hydrolase_4"/>
</dbReference>
<proteinExistence type="predicted"/>
<feature type="domain" description="Serine aminopeptidase S33" evidence="2">
    <location>
        <begin position="117"/>
        <end position="250"/>
    </location>
</feature>
<keyword evidence="4" id="KW-1185">Reference proteome</keyword>
<evidence type="ECO:0000259" key="2">
    <source>
        <dbReference type="Pfam" id="PF12146"/>
    </source>
</evidence>
<evidence type="ECO:0000256" key="1">
    <source>
        <dbReference type="SAM" id="Phobius"/>
    </source>
</evidence>
<feature type="transmembrane region" description="Helical" evidence="1">
    <location>
        <begin position="21"/>
        <end position="39"/>
    </location>
</feature>
<reference evidence="3" key="1">
    <citation type="submission" date="2022-01" db="EMBL/GenBank/DDBJ databases">
        <authorList>
            <person name="King R."/>
        </authorList>
    </citation>
    <scope>NUCLEOTIDE SEQUENCE</scope>
</reference>
<keyword evidence="1" id="KW-1133">Transmembrane helix</keyword>
<protein>
    <recommendedName>
        <fullName evidence="2">Serine aminopeptidase S33 domain-containing protein</fullName>
    </recommendedName>
</protein>
<organism evidence="3 4">
    <name type="scientific">Nezara viridula</name>
    <name type="common">Southern green stink bug</name>
    <name type="synonym">Cimex viridulus</name>
    <dbReference type="NCBI Taxonomy" id="85310"/>
    <lineage>
        <taxon>Eukaryota</taxon>
        <taxon>Metazoa</taxon>
        <taxon>Ecdysozoa</taxon>
        <taxon>Arthropoda</taxon>
        <taxon>Hexapoda</taxon>
        <taxon>Insecta</taxon>
        <taxon>Pterygota</taxon>
        <taxon>Neoptera</taxon>
        <taxon>Paraneoptera</taxon>
        <taxon>Hemiptera</taxon>
        <taxon>Heteroptera</taxon>
        <taxon>Panheteroptera</taxon>
        <taxon>Pentatomomorpha</taxon>
        <taxon>Pentatomoidea</taxon>
        <taxon>Pentatomidae</taxon>
        <taxon>Pentatominae</taxon>
        <taxon>Nezara</taxon>
    </lineage>
</organism>